<dbReference type="EMBL" id="JAHRIO010000383">
    <property type="protein sequence ID" value="MEQ2157990.1"/>
    <property type="molecule type" value="Genomic_DNA"/>
</dbReference>
<evidence type="ECO:0000256" key="1">
    <source>
        <dbReference type="SAM" id="MobiDB-lite"/>
    </source>
</evidence>
<proteinExistence type="predicted"/>
<gene>
    <name evidence="2" type="ORF">GOODEAATRI_007527</name>
</gene>
<evidence type="ECO:0000313" key="3">
    <source>
        <dbReference type="Proteomes" id="UP001476798"/>
    </source>
</evidence>
<dbReference type="Proteomes" id="UP001476798">
    <property type="component" value="Unassembled WGS sequence"/>
</dbReference>
<feature type="region of interest" description="Disordered" evidence="1">
    <location>
        <begin position="19"/>
        <end position="64"/>
    </location>
</feature>
<dbReference type="InterPro" id="IPR026728">
    <property type="entry name" value="BLTP3A/B"/>
</dbReference>
<accession>A0ABV0MG00</accession>
<dbReference type="Pfam" id="PF24917">
    <property type="entry name" value="BLTP3A_B"/>
    <property type="match status" value="1"/>
</dbReference>
<keyword evidence="3" id="KW-1185">Reference proteome</keyword>
<comment type="caution">
    <text evidence="2">The sequence shown here is derived from an EMBL/GenBank/DDBJ whole genome shotgun (WGS) entry which is preliminary data.</text>
</comment>
<name>A0ABV0MG00_9TELE</name>
<protein>
    <submittedName>
        <fullName evidence="2">Uncharacterized protein</fullName>
    </submittedName>
</protein>
<sequence length="101" mass="11147">MEAQAQWAGKLLQEYQRRAEACGFPGPHAEGPHPAKDSPAKTAKDGQTSPKMNPSDKEQATSRNSITASLNSILKRLRSSCVVIRMDDVDIHQASFYHKLI</sequence>
<evidence type="ECO:0000313" key="2">
    <source>
        <dbReference type="EMBL" id="MEQ2157990.1"/>
    </source>
</evidence>
<organism evidence="2 3">
    <name type="scientific">Goodea atripinnis</name>
    <dbReference type="NCBI Taxonomy" id="208336"/>
    <lineage>
        <taxon>Eukaryota</taxon>
        <taxon>Metazoa</taxon>
        <taxon>Chordata</taxon>
        <taxon>Craniata</taxon>
        <taxon>Vertebrata</taxon>
        <taxon>Euteleostomi</taxon>
        <taxon>Actinopterygii</taxon>
        <taxon>Neopterygii</taxon>
        <taxon>Teleostei</taxon>
        <taxon>Neoteleostei</taxon>
        <taxon>Acanthomorphata</taxon>
        <taxon>Ovalentaria</taxon>
        <taxon>Atherinomorphae</taxon>
        <taxon>Cyprinodontiformes</taxon>
        <taxon>Goodeidae</taxon>
        <taxon>Goodea</taxon>
    </lineage>
</organism>
<reference evidence="2 3" key="1">
    <citation type="submission" date="2021-06" db="EMBL/GenBank/DDBJ databases">
        <authorList>
            <person name="Palmer J.M."/>
        </authorList>
    </citation>
    <scope>NUCLEOTIDE SEQUENCE [LARGE SCALE GENOMIC DNA]</scope>
    <source>
        <strain evidence="2 3">GA_2019</strain>
        <tissue evidence="2">Muscle</tissue>
    </source>
</reference>
<feature type="compositionally biased region" description="Basic and acidic residues" evidence="1">
    <location>
        <begin position="30"/>
        <end position="44"/>
    </location>
</feature>